<dbReference type="RefSeq" id="XP_008460740.2">
    <property type="nucleotide sequence ID" value="XM_008462518.2"/>
</dbReference>
<accession>A0A1S3CEA9</accession>
<organism evidence="2 3">
    <name type="scientific">Cucumis melo</name>
    <name type="common">Muskmelon</name>
    <dbReference type="NCBI Taxonomy" id="3656"/>
    <lineage>
        <taxon>Eukaryota</taxon>
        <taxon>Viridiplantae</taxon>
        <taxon>Streptophyta</taxon>
        <taxon>Embryophyta</taxon>
        <taxon>Tracheophyta</taxon>
        <taxon>Spermatophyta</taxon>
        <taxon>Magnoliopsida</taxon>
        <taxon>eudicotyledons</taxon>
        <taxon>Gunneridae</taxon>
        <taxon>Pentapetalae</taxon>
        <taxon>rosids</taxon>
        <taxon>fabids</taxon>
        <taxon>Cucurbitales</taxon>
        <taxon>Cucurbitaceae</taxon>
        <taxon>Benincaseae</taxon>
        <taxon>Cucumis</taxon>
    </lineage>
</organism>
<dbReference type="InParanoid" id="A0A1S3CEA9"/>
<sequence length="120" mass="11790">MAKTIVVLVAFVFFIMNVDGRKVPEGASRQGEYQTLERAASPVAEPPCRGGVDDQKNIFGGVGGFTGMGGYIGGLFPHLGGVGTIGKYGGIGGGFGFGHGGFGAGVGGVGGVGGGVVPFP</sequence>
<reference evidence="3" key="1">
    <citation type="submission" date="2025-08" db="UniProtKB">
        <authorList>
            <consortium name="RefSeq"/>
        </authorList>
    </citation>
    <scope>IDENTIFICATION</scope>
    <source>
        <tissue evidence="3">Stem</tissue>
    </source>
</reference>
<dbReference type="GeneID" id="103499502"/>
<evidence type="ECO:0000313" key="3">
    <source>
        <dbReference type="RefSeq" id="XP_008460740.2"/>
    </source>
</evidence>
<dbReference type="PANTHER" id="PTHR34463">
    <property type="entry name" value="GLYCINE-RICH PROTEIN"/>
    <property type="match status" value="1"/>
</dbReference>
<dbReference type="eggNOG" id="ENOG502T2GN">
    <property type="taxonomic scope" value="Eukaryota"/>
</dbReference>
<dbReference type="PANTHER" id="PTHR34463:SF12">
    <property type="entry name" value="GLYCINE-RICH PROTEIN"/>
    <property type="match status" value="1"/>
</dbReference>
<evidence type="ECO:0000256" key="1">
    <source>
        <dbReference type="SAM" id="SignalP"/>
    </source>
</evidence>
<keyword evidence="2" id="KW-1185">Reference proteome</keyword>
<feature type="signal peptide" evidence="1">
    <location>
        <begin position="1"/>
        <end position="20"/>
    </location>
</feature>
<keyword evidence="1" id="KW-0732">Signal</keyword>
<dbReference type="Proteomes" id="UP001652600">
    <property type="component" value="Chromosome 5"/>
</dbReference>
<proteinExistence type="predicted"/>
<feature type="chain" id="PRO_5045196917" evidence="1">
    <location>
        <begin position="21"/>
        <end position="120"/>
    </location>
</feature>
<protein>
    <submittedName>
        <fullName evidence="3">Glycine-rich protein 5-like</fullName>
    </submittedName>
</protein>
<dbReference type="AlphaFoldDB" id="A0A1S3CEA9"/>
<gene>
    <name evidence="3" type="primary">LOC103499502</name>
</gene>
<dbReference type="KEGG" id="cmo:103499502"/>
<name>A0A1S3CEA9_CUCME</name>
<evidence type="ECO:0000313" key="2">
    <source>
        <dbReference type="Proteomes" id="UP001652600"/>
    </source>
</evidence>